<dbReference type="AlphaFoldDB" id="A0A5C4XTI5"/>
<keyword evidence="6" id="KW-1185">Reference proteome</keyword>
<comment type="catalytic activity">
    <reaction evidence="3">
        <text>D-glucose + ATP = D-glucose 6-phosphate + ADP + H(+)</text>
        <dbReference type="Rhea" id="RHEA:17825"/>
        <dbReference type="ChEBI" id="CHEBI:4167"/>
        <dbReference type="ChEBI" id="CHEBI:15378"/>
        <dbReference type="ChEBI" id="CHEBI:30616"/>
        <dbReference type="ChEBI" id="CHEBI:61548"/>
        <dbReference type="ChEBI" id="CHEBI:456216"/>
        <dbReference type="EC" id="2.7.1.2"/>
    </reaction>
</comment>
<dbReference type="EMBL" id="VDMN01000001">
    <property type="protein sequence ID" value="TNM66517.1"/>
    <property type="molecule type" value="Genomic_DNA"/>
</dbReference>
<dbReference type="NCBIfam" id="TIGR00749">
    <property type="entry name" value="glk"/>
    <property type="match status" value="1"/>
</dbReference>
<dbReference type="PANTHER" id="PTHR47690">
    <property type="entry name" value="GLUCOKINASE"/>
    <property type="match status" value="1"/>
</dbReference>
<keyword evidence="3" id="KW-0547">Nucleotide-binding</keyword>
<comment type="subcellular location">
    <subcellularLocation>
        <location evidence="3">Cytoplasm</location>
    </subcellularLocation>
</comment>
<keyword evidence="3" id="KW-0963">Cytoplasm</keyword>
<keyword evidence="1 3" id="KW-0808">Transferase</keyword>
<evidence type="ECO:0000256" key="2">
    <source>
        <dbReference type="ARBA" id="ARBA00022777"/>
    </source>
</evidence>
<dbReference type="Pfam" id="PF02685">
    <property type="entry name" value="Glucokinase"/>
    <property type="match status" value="1"/>
</dbReference>
<dbReference type="CDD" id="cd24008">
    <property type="entry name" value="ASKHA_NBD_GLK"/>
    <property type="match status" value="1"/>
</dbReference>
<dbReference type="OrthoDB" id="9800595at2"/>
<dbReference type="GO" id="GO:0005524">
    <property type="term" value="F:ATP binding"/>
    <property type="evidence" value="ECO:0007669"/>
    <property type="project" value="UniProtKB-UniRule"/>
</dbReference>
<evidence type="ECO:0000313" key="5">
    <source>
        <dbReference type="EMBL" id="TNM66517.1"/>
    </source>
</evidence>
<dbReference type="Proteomes" id="UP000311605">
    <property type="component" value="Unassembled WGS sequence"/>
</dbReference>
<dbReference type="RefSeq" id="WP_139675909.1">
    <property type="nucleotide sequence ID" value="NZ_VDMN01000001.1"/>
</dbReference>
<evidence type="ECO:0000256" key="3">
    <source>
        <dbReference type="HAMAP-Rule" id="MF_00524"/>
    </source>
</evidence>
<dbReference type="NCBIfam" id="NF001417">
    <property type="entry name" value="PRK00292.1-4"/>
    <property type="match status" value="1"/>
</dbReference>
<dbReference type="GO" id="GO:0004340">
    <property type="term" value="F:glucokinase activity"/>
    <property type="evidence" value="ECO:0007669"/>
    <property type="project" value="UniProtKB-UniRule"/>
</dbReference>
<dbReference type="GO" id="GO:0005536">
    <property type="term" value="F:D-glucose binding"/>
    <property type="evidence" value="ECO:0007669"/>
    <property type="project" value="InterPro"/>
</dbReference>
<keyword evidence="3" id="KW-0324">Glycolysis</keyword>
<comment type="similarity">
    <text evidence="3 4">Belongs to the bacterial glucokinase family.</text>
</comment>
<feature type="binding site" evidence="3">
    <location>
        <begin position="16"/>
        <end position="21"/>
    </location>
    <ligand>
        <name>ATP</name>
        <dbReference type="ChEBI" id="CHEBI:30616"/>
    </ligand>
</feature>
<reference evidence="5 6" key="1">
    <citation type="submission" date="2019-06" db="EMBL/GenBank/DDBJ databases">
        <title>The draft genome of Rhizobium smilacinae PTYR-5.</title>
        <authorList>
            <person name="Liu L."/>
            <person name="Li L."/>
            <person name="Zhang X."/>
        </authorList>
    </citation>
    <scope>NUCLEOTIDE SEQUENCE [LARGE SCALE GENOMIC DNA]</scope>
    <source>
        <strain evidence="5 6">PTYR-5</strain>
    </source>
</reference>
<dbReference type="InterPro" id="IPR003836">
    <property type="entry name" value="Glucokinase"/>
</dbReference>
<dbReference type="PANTHER" id="PTHR47690:SF1">
    <property type="entry name" value="GLUCOKINASE"/>
    <property type="match status" value="1"/>
</dbReference>
<comment type="caution">
    <text evidence="5">The sequence shown here is derived from an EMBL/GenBank/DDBJ whole genome shotgun (WGS) entry which is preliminary data.</text>
</comment>
<dbReference type="InterPro" id="IPR043129">
    <property type="entry name" value="ATPase_NBD"/>
</dbReference>
<accession>A0A5C4XTI5</accession>
<dbReference type="GO" id="GO:0005829">
    <property type="term" value="C:cytosol"/>
    <property type="evidence" value="ECO:0007669"/>
    <property type="project" value="TreeGrafter"/>
</dbReference>
<proteinExistence type="inferred from homology"/>
<evidence type="ECO:0000256" key="1">
    <source>
        <dbReference type="ARBA" id="ARBA00022679"/>
    </source>
</evidence>
<gene>
    <name evidence="3" type="primary">glk</name>
    <name evidence="5" type="ORF">FHP24_10060</name>
</gene>
<dbReference type="GO" id="GO:0006096">
    <property type="term" value="P:glycolytic process"/>
    <property type="evidence" value="ECO:0007669"/>
    <property type="project" value="UniProtKB-UniRule"/>
</dbReference>
<organism evidence="5 6">
    <name type="scientific">Aliirhizobium smilacinae</name>
    <dbReference type="NCBI Taxonomy" id="1395944"/>
    <lineage>
        <taxon>Bacteria</taxon>
        <taxon>Pseudomonadati</taxon>
        <taxon>Pseudomonadota</taxon>
        <taxon>Alphaproteobacteria</taxon>
        <taxon>Hyphomicrobiales</taxon>
        <taxon>Rhizobiaceae</taxon>
        <taxon>Aliirhizobium</taxon>
    </lineage>
</organism>
<dbReference type="Gene3D" id="3.40.367.20">
    <property type="match status" value="1"/>
</dbReference>
<dbReference type="InterPro" id="IPR050201">
    <property type="entry name" value="Bacterial_glucokinase"/>
</dbReference>
<evidence type="ECO:0000313" key="6">
    <source>
        <dbReference type="Proteomes" id="UP000311605"/>
    </source>
</evidence>
<dbReference type="Gene3D" id="3.30.420.40">
    <property type="match status" value="1"/>
</dbReference>
<sequence length="340" mass="36032">MANVPSEALPFPILIGDIGGTNARFSILVDAESKATDFVHVQTADYETIDDAIIDKVFNNPDLPKPRSTILAIAGPIDGDEIDLTNCDWVVRPKKMIGELGFDAVLVLNDFEAQALAVATLTDNDREPIGPTVPAIDATRVVLGPGTGLGVAGVLHAHDTWFPVPGEGGHVDIGPRTPRDLEIFPHLATIEGRVSAEEVISGRGLLHIYNAVCAADGVAPSIKLPAEVTEEGLGGKNAQAAEALELFVTYLGRLAGDLALIFMARGGVFLGGGISPKILPELKKPLFRAAFEDKAPHKELMKTIPTFVVTHPQAALAGLASYARTPASYGIATEGRCWRR</sequence>
<keyword evidence="3" id="KW-0067">ATP-binding</keyword>
<dbReference type="SUPFAM" id="SSF53067">
    <property type="entry name" value="Actin-like ATPase domain"/>
    <property type="match status" value="1"/>
</dbReference>
<dbReference type="HAMAP" id="MF_00524">
    <property type="entry name" value="Glucokinase"/>
    <property type="match status" value="1"/>
</dbReference>
<protein>
    <recommendedName>
        <fullName evidence="3">Glucokinase</fullName>
        <ecNumber evidence="3">2.7.1.2</ecNumber>
    </recommendedName>
    <alternativeName>
        <fullName evidence="3">Glucose kinase</fullName>
    </alternativeName>
</protein>
<name>A0A5C4XTI5_9HYPH</name>
<dbReference type="EC" id="2.7.1.2" evidence="3"/>
<keyword evidence="2 3" id="KW-0418">Kinase</keyword>
<evidence type="ECO:0000256" key="4">
    <source>
        <dbReference type="RuleBase" id="RU004046"/>
    </source>
</evidence>